<protein>
    <submittedName>
        <fullName evidence="1">Uncharacterized protein</fullName>
    </submittedName>
</protein>
<sequence>MREVELGSLIDRVRGSRSDPLDRVEWAVALAGTMNVVADHLIRHFVAEARGDGLSWTQIGDRLGVSKQAVRKRFVPDADLGIFARYDESARHVVVLARDYARNLRDPAIGTEGG</sequence>
<proteinExistence type="predicted"/>
<reference evidence="2" key="1">
    <citation type="journal article" date="2019" name="Int. J. Syst. Evol. Microbiol.">
        <title>The Global Catalogue of Microorganisms (GCM) 10K type strain sequencing project: providing services to taxonomists for standard genome sequencing and annotation.</title>
        <authorList>
            <consortium name="The Broad Institute Genomics Platform"/>
            <consortium name="The Broad Institute Genome Sequencing Center for Infectious Disease"/>
            <person name="Wu L."/>
            <person name="Ma J."/>
        </authorList>
    </citation>
    <scope>NUCLEOTIDE SEQUENCE [LARGE SCALE GENOMIC DNA]</scope>
    <source>
        <strain evidence="2">JCM 31486</strain>
    </source>
</reference>
<evidence type="ECO:0000313" key="2">
    <source>
        <dbReference type="Proteomes" id="UP001597045"/>
    </source>
</evidence>
<dbReference type="Proteomes" id="UP001597045">
    <property type="component" value="Unassembled WGS sequence"/>
</dbReference>
<keyword evidence="2" id="KW-1185">Reference proteome</keyword>
<evidence type="ECO:0000313" key="1">
    <source>
        <dbReference type="EMBL" id="MFD1046199.1"/>
    </source>
</evidence>
<organism evidence="1 2">
    <name type="scientific">Kibdelosporangium lantanae</name>
    <dbReference type="NCBI Taxonomy" id="1497396"/>
    <lineage>
        <taxon>Bacteria</taxon>
        <taxon>Bacillati</taxon>
        <taxon>Actinomycetota</taxon>
        <taxon>Actinomycetes</taxon>
        <taxon>Pseudonocardiales</taxon>
        <taxon>Pseudonocardiaceae</taxon>
        <taxon>Kibdelosporangium</taxon>
    </lineage>
</organism>
<accession>A0ABW3M9H7</accession>
<feature type="non-terminal residue" evidence="1">
    <location>
        <position position="114"/>
    </location>
</feature>
<name>A0ABW3M9H7_9PSEU</name>
<gene>
    <name evidence="1" type="ORF">ACFQ1S_11795</name>
</gene>
<comment type="caution">
    <text evidence="1">The sequence shown here is derived from an EMBL/GenBank/DDBJ whole genome shotgun (WGS) entry which is preliminary data.</text>
</comment>
<dbReference type="EMBL" id="JBHTIS010000556">
    <property type="protein sequence ID" value="MFD1046199.1"/>
    <property type="molecule type" value="Genomic_DNA"/>
</dbReference>